<evidence type="ECO:0000256" key="1">
    <source>
        <dbReference type="SAM" id="MobiDB-lite"/>
    </source>
</evidence>
<comment type="caution">
    <text evidence="2">The sequence shown here is derived from an EMBL/GenBank/DDBJ whole genome shotgun (WGS) entry which is preliminary data.</text>
</comment>
<organism evidence="2 3">
    <name type="scientific">Castanea mollissima</name>
    <name type="common">Chinese chestnut</name>
    <dbReference type="NCBI Taxonomy" id="60419"/>
    <lineage>
        <taxon>Eukaryota</taxon>
        <taxon>Viridiplantae</taxon>
        <taxon>Streptophyta</taxon>
        <taxon>Embryophyta</taxon>
        <taxon>Tracheophyta</taxon>
        <taxon>Spermatophyta</taxon>
        <taxon>Magnoliopsida</taxon>
        <taxon>eudicotyledons</taxon>
        <taxon>Gunneridae</taxon>
        <taxon>Pentapetalae</taxon>
        <taxon>rosids</taxon>
        <taxon>fabids</taxon>
        <taxon>Fagales</taxon>
        <taxon>Fagaceae</taxon>
        <taxon>Castanea</taxon>
    </lineage>
</organism>
<feature type="non-terminal residue" evidence="2">
    <location>
        <position position="62"/>
    </location>
</feature>
<keyword evidence="3" id="KW-1185">Reference proteome</keyword>
<gene>
    <name evidence="2" type="ORF">CMV_018991</name>
</gene>
<protein>
    <submittedName>
        <fullName evidence="2">Uncharacterized protein</fullName>
    </submittedName>
</protein>
<dbReference type="Proteomes" id="UP000737018">
    <property type="component" value="Unassembled WGS sequence"/>
</dbReference>
<name>A0A8J4QZ53_9ROSI</name>
<dbReference type="OrthoDB" id="532420at2759"/>
<reference evidence="2" key="1">
    <citation type="submission" date="2020-03" db="EMBL/GenBank/DDBJ databases">
        <title>Castanea mollissima Vanexum genome sequencing.</title>
        <authorList>
            <person name="Staton M."/>
        </authorList>
    </citation>
    <scope>NUCLEOTIDE SEQUENCE</scope>
    <source>
        <tissue evidence="2">Leaf</tissue>
    </source>
</reference>
<dbReference type="EMBL" id="JRKL02003265">
    <property type="protein sequence ID" value="KAF3955824.1"/>
    <property type="molecule type" value="Genomic_DNA"/>
</dbReference>
<evidence type="ECO:0000313" key="3">
    <source>
        <dbReference type="Proteomes" id="UP000737018"/>
    </source>
</evidence>
<accession>A0A8J4QZ53</accession>
<sequence>MMQRASSALCSSNPLPSLPTTIPTRHLIGAPFHNRTTRPYYVQLPFKPHQNFRLAIPAPHST</sequence>
<feature type="region of interest" description="Disordered" evidence="1">
    <location>
        <begin position="1"/>
        <end position="23"/>
    </location>
</feature>
<evidence type="ECO:0000313" key="2">
    <source>
        <dbReference type="EMBL" id="KAF3955824.1"/>
    </source>
</evidence>
<dbReference type="AlphaFoldDB" id="A0A8J4QZ53"/>
<proteinExistence type="predicted"/>